<feature type="compositionally biased region" description="Polar residues" evidence="1">
    <location>
        <begin position="75"/>
        <end position="91"/>
    </location>
</feature>
<evidence type="ECO:0000256" key="1">
    <source>
        <dbReference type="SAM" id="MobiDB-lite"/>
    </source>
</evidence>
<name>A0ABN9HQU1_9NEOB</name>
<gene>
    <name evidence="2" type="ORF">SPARVUS_LOCUS16477630</name>
</gene>
<comment type="caution">
    <text evidence="2">The sequence shown here is derived from an EMBL/GenBank/DDBJ whole genome shotgun (WGS) entry which is preliminary data.</text>
</comment>
<reference evidence="2" key="1">
    <citation type="submission" date="2023-05" db="EMBL/GenBank/DDBJ databases">
        <authorList>
            <person name="Stuckert A."/>
        </authorList>
    </citation>
    <scope>NUCLEOTIDE SEQUENCE</scope>
</reference>
<feature type="non-terminal residue" evidence="2">
    <location>
        <position position="91"/>
    </location>
</feature>
<protein>
    <submittedName>
        <fullName evidence="2">Uncharacterized protein</fullName>
    </submittedName>
</protein>
<dbReference type="EMBL" id="CATNWA010021667">
    <property type="protein sequence ID" value="CAI9623479.1"/>
    <property type="molecule type" value="Genomic_DNA"/>
</dbReference>
<dbReference type="Proteomes" id="UP001162483">
    <property type="component" value="Unassembled WGS sequence"/>
</dbReference>
<accession>A0ABN9HQU1</accession>
<proteinExistence type="predicted"/>
<evidence type="ECO:0000313" key="3">
    <source>
        <dbReference type="Proteomes" id="UP001162483"/>
    </source>
</evidence>
<evidence type="ECO:0000313" key="2">
    <source>
        <dbReference type="EMBL" id="CAI9623479.1"/>
    </source>
</evidence>
<feature type="compositionally biased region" description="Basic and acidic residues" evidence="1">
    <location>
        <begin position="58"/>
        <end position="74"/>
    </location>
</feature>
<keyword evidence="3" id="KW-1185">Reference proteome</keyword>
<feature type="region of interest" description="Disordered" evidence="1">
    <location>
        <begin position="46"/>
        <end position="91"/>
    </location>
</feature>
<sequence>EDRSRSERDGCDDRSRSERDGWATIRSRRAWYRGSKRKMVGVTSQVQQVAGSAVQRVRQRDGQDEPGSEQEKVSINRTGRVWQQGSVLTGQ</sequence>
<organism evidence="2 3">
    <name type="scientific">Staurois parvus</name>
    <dbReference type="NCBI Taxonomy" id="386267"/>
    <lineage>
        <taxon>Eukaryota</taxon>
        <taxon>Metazoa</taxon>
        <taxon>Chordata</taxon>
        <taxon>Craniata</taxon>
        <taxon>Vertebrata</taxon>
        <taxon>Euteleostomi</taxon>
        <taxon>Amphibia</taxon>
        <taxon>Batrachia</taxon>
        <taxon>Anura</taxon>
        <taxon>Neobatrachia</taxon>
        <taxon>Ranoidea</taxon>
        <taxon>Ranidae</taxon>
        <taxon>Staurois</taxon>
    </lineage>
</organism>
<feature type="non-terminal residue" evidence="2">
    <location>
        <position position="1"/>
    </location>
</feature>
<feature type="compositionally biased region" description="Low complexity" evidence="1">
    <location>
        <begin position="46"/>
        <end position="56"/>
    </location>
</feature>